<evidence type="ECO:0000313" key="9">
    <source>
        <dbReference type="EMBL" id="ABG95356.1"/>
    </source>
</evidence>
<dbReference type="EMBL" id="CP000431">
    <property type="protein sequence ID" value="ABG95356.1"/>
    <property type="molecule type" value="Genomic_DNA"/>
</dbReference>
<dbReference type="SUPFAM" id="SSF51735">
    <property type="entry name" value="NAD(P)-binding Rossmann-fold domains"/>
    <property type="match status" value="1"/>
</dbReference>
<dbReference type="EMBL" id="CP000431">
    <property type="protein sequence ID" value="ABG94884.1"/>
    <property type="molecule type" value="Genomic_DNA"/>
</dbReference>
<dbReference type="Pfam" id="PF08240">
    <property type="entry name" value="ADH_N"/>
    <property type="match status" value="1"/>
</dbReference>
<dbReference type="InterPro" id="IPR011032">
    <property type="entry name" value="GroES-like_sf"/>
</dbReference>
<dbReference type="HOGENOM" id="CLU_026673_11_3_11"/>
<dbReference type="PANTHER" id="PTHR42813:SF3">
    <property type="entry name" value="GLUTATHIONE-INDEPENDENT FORMALDEHYDE DEHYDROGENASE"/>
    <property type="match status" value="1"/>
</dbReference>
<evidence type="ECO:0000259" key="7">
    <source>
        <dbReference type="Pfam" id="PF08240"/>
    </source>
</evidence>
<accession>Q0SAT0</accession>
<dbReference type="Proteomes" id="UP000008710">
    <property type="component" value="Chromosome"/>
</dbReference>
<dbReference type="GO" id="GO:0046872">
    <property type="term" value="F:metal ion binding"/>
    <property type="evidence" value="ECO:0007669"/>
    <property type="project" value="UniProtKB-KW"/>
</dbReference>
<evidence type="ECO:0000313" key="8">
    <source>
        <dbReference type="EMBL" id="ABG94884.1"/>
    </source>
</evidence>
<dbReference type="InterPro" id="IPR036291">
    <property type="entry name" value="NAD(P)-bd_dom_sf"/>
</dbReference>
<evidence type="ECO:0000313" key="10">
    <source>
        <dbReference type="Proteomes" id="UP000008710"/>
    </source>
</evidence>
<evidence type="ECO:0000256" key="3">
    <source>
        <dbReference type="ARBA" id="ARBA00022723"/>
    </source>
</evidence>
<feature type="domain" description="Alcohol dehydrogenase-like N-terminal" evidence="7">
    <location>
        <begin position="92"/>
        <end position="205"/>
    </location>
</feature>
<keyword evidence="9" id="KW-0560">Oxidoreductase</keyword>
<reference evidence="9" key="2">
    <citation type="submission" date="2006-07" db="EMBL/GenBank/DDBJ databases">
        <authorList>
            <person name="McLeod M.P."/>
            <person name="Warren R.L."/>
            <person name="Araki N."/>
            <person name="Hsiao W.W.L."/>
            <person name="Myhre M."/>
            <person name="Fernandes C."/>
            <person name="Miyazawa D."/>
            <person name="Wong W."/>
            <person name="Lillquist A.L."/>
            <person name="Wang D."/>
            <person name="Dosanjh M."/>
            <person name="Petrescu A."/>
            <person name="Morin R.D."/>
            <person name="Yang G."/>
            <person name="Stott J.M."/>
            <person name="Schein J.E."/>
            <person name="Shin H."/>
            <person name="Smailus D."/>
            <person name="Siddiqui A.S."/>
            <person name="Marra M.A."/>
            <person name="Jones S.J.M."/>
            <person name="Holt R."/>
            <person name="Brinkman F.S.L."/>
            <person name="Miyauchi K."/>
            <person name="Fukuda M."/>
            <person name="Davies J.E."/>
            <person name="Mohn W.W."/>
            <person name="Eltis L.D."/>
        </authorList>
    </citation>
    <scope>NUCLEOTIDE SEQUENCE</scope>
    <source>
        <strain evidence="9">RHA1</strain>
    </source>
</reference>
<gene>
    <name evidence="8" type="ordered locus">RHA1_ro03081</name>
    <name evidence="9" type="ordered locus">RHA1_ro03553</name>
</gene>
<feature type="domain" description="Alcohol dehydrogenase-like C-terminal" evidence="6">
    <location>
        <begin position="255"/>
        <end position="386"/>
    </location>
</feature>
<dbReference type="PANTHER" id="PTHR42813">
    <property type="entry name" value="ZINC-TYPE ALCOHOL DEHYDROGENASE-LIKE"/>
    <property type="match status" value="1"/>
</dbReference>
<evidence type="ECO:0000256" key="1">
    <source>
        <dbReference type="ARBA" id="ARBA00001947"/>
    </source>
</evidence>
<dbReference type="CDD" id="cd08282">
    <property type="entry name" value="PFDH_like"/>
    <property type="match status" value="1"/>
</dbReference>
<dbReference type="Gene3D" id="3.40.50.720">
    <property type="entry name" value="NAD(P)-binding Rossmann-like Domain"/>
    <property type="match status" value="1"/>
</dbReference>
<evidence type="ECO:0000259" key="6">
    <source>
        <dbReference type="Pfam" id="PF00107"/>
    </source>
</evidence>
<proteinExistence type="inferred from homology"/>
<dbReference type="AlphaFoldDB" id="Q0SAT0"/>
<dbReference type="KEGG" id="rha:RHA1_ro03553"/>
<dbReference type="eggNOG" id="COG1063">
    <property type="taxonomic scope" value="Bacteria"/>
</dbReference>
<sequence length="446" mass="49112">MECDAWNAPAVIGCDAKRGGVPTFWCCFQFRALSRLPQRHDSFGRSHVIACGRRAGIHRETQHQGVEMKALVYDGPREVHVKDMPDARIEQPTDVLVKITSTNICGSDLHMYEGRTDLEPGMVLGHENLGIVAEVGNAVVKVSPGDRVCLPFNIGCGFCRNCEEGLTAFCLTVHPDPKMAGAAYGFAGMGPFWGGQAEYLRVPFGDFNCLRLPEDAQDKETDYVMLSDIFPTGWHCTRLADMQPGDSMVVYGAGPVGLMAAYSAMIQGASKVMIVDRHPDRLKLAEQIGVIPIDDSKGDPVEQVLEQTRGQGADKGCECVGYQAHDPQGHEDAAMTMNRLVDSVRFTGHIGVVGIFLPQDRNGPDELERHGKIAFDMGKFWFKGQKVGTGQANVKHYNRQLRDLIHQGRAKPSWIVSHELPLAEAESGYQHFDARDDGWTKVVLHP</sequence>
<dbReference type="GO" id="GO:0016491">
    <property type="term" value="F:oxidoreductase activity"/>
    <property type="evidence" value="ECO:0007669"/>
    <property type="project" value="UniProtKB-KW"/>
</dbReference>
<keyword evidence="4" id="KW-0862">Zinc</keyword>
<evidence type="ECO:0000256" key="5">
    <source>
        <dbReference type="ARBA" id="ARBA00023027"/>
    </source>
</evidence>
<dbReference type="KEGG" id="rha:RHA1_ro03081"/>
<comment type="cofactor">
    <cofactor evidence="1">
        <name>Zn(2+)</name>
        <dbReference type="ChEBI" id="CHEBI:29105"/>
    </cofactor>
</comment>
<protein>
    <submittedName>
        <fullName evidence="8">Dehydrogenase</fullName>
    </submittedName>
    <submittedName>
        <fullName evidence="9">Zn-containing alcohol dehdyrogenase</fullName>
        <ecNumber evidence="9">1.2.1.-</ecNumber>
    </submittedName>
</protein>
<keyword evidence="5" id="KW-0520">NAD</keyword>
<dbReference type="SUPFAM" id="SSF50129">
    <property type="entry name" value="GroES-like"/>
    <property type="match status" value="1"/>
</dbReference>
<keyword evidence="3" id="KW-0479">Metal-binding</keyword>
<dbReference type="EC" id="1.2.1.-" evidence="9"/>
<dbReference type="Pfam" id="PF00107">
    <property type="entry name" value="ADH_zinc_N"/>
    <property type="match status" value="1"/>
</dbReference>
<evidence type="ECO:0000256" key="2">
    <source>
        <dbReference type="ARBA" id="ARBA00008072"/>
    </source>
</evidence>
<dbReference type="InterPro" id="IPR013149">
    <property type="entry name" value="ADH-like_C"/>
</dbReference>
<comment type="similarity">
    <text evidence="2">Belongs to the zinc-containing alcohol dehydrogenase family.</text>
</comment>
<evidence type="ECO:0000256" key="4">
    <source>
        <dbReference type="ARBA" id="ARBA00022833"/>
    </source>
</evidence>
<dbReference type="Gene3D" id="3.90.180.10">
    <property type="entry name" value="Medium-chain alcohol dehydrogenases, catalytic domain"/>
    <property type="match status" value="1"/>
</dbReference>
<reference evidence="10" key="1">
    <citation type="journal article" date="2006" name="Proc. Natl. Acad. Sci. U.S.A.">
        <title>The complete genome of Rhodococcus sp. RHA1 provides insights into a catabolic powerhouse.</title>
        <authorList>
            <person name="McLeod M.P."/>
            <person name="Warren R.L."/>
            <person name="Hsiao W.W.L."/>
            <person name="Araki N."/>
            <person name="Myhre M."/>
            <person name="Fernandes C."/>
            <person name="Miyazawa D."/>
            <person name="Wong W."/>
            <person name="Lillquist A.L."/>
            <person name="Wang D."/>
            <person name="Dosanjh M."/>
            <person name="Hara H."/>
            <person name="Petrescu A."/>
            <person name="Morin R.D."/>
            <person name="Yang G."/>
            <person name="Stott J.M."/>
            <person name="Schein J.E."/>
            <person name="Shin H."/>
            <person name="Smailus D."/>
            <person name="Siddiqui A.S."/>
            <person name="Marra M.A."/>
            <person name="Jones S.J.M."/>
            <person name="Holt R."/>
            <person name="Brinkman F.S.L."/>
            <person name="Miyauchi K."/>
            <person name="Fukuda M."/>
            <person name="Davies J.E."/>
            <person name="Mohn W.W."/>
            <person name="Eltis L.D."/>
        </authorList>
    </citation>
    <scope>NUCLEOTIDE SEQUENCE [LARGE SCALE GENOMIC DNA]</scope>
    <source>
        <strain evidence="10">RHA1</strain>
    </source>
</reference>
<organism evidence="9 10">
    <name type="scientific">Rhodococcus jostii (strain RHA1)</name>
    <dbReference type="NCBI Taxonomy" id="101510"/>
    <lineage>
        <taxon>Bacteria</taxon>
        <taxon>Bacillati</taxon>
        <taxon>Actinomycetota</taxon>
        <taxon>Actinomycetes</taxon>
        <taxon>Mycobacteriales</taxon>
        <taxon>Nocardiaceae</taxon>
        <taxon>Rhodococcus</taxon>
    </lineage>
</organism>
<name>Q0SAT0_RHOJR</name>
<dbReference type="InterPro" id="IPR013154">
    <property type="entry name" value="ADH-like_N"/>
</dbReference>